<name>A0A4D4J409_9PSEU</name>
<proteinExistence type="predicted"/>
<sequence length="74" mass="7591">MDRTFAVLEAQEIELLPRRVALATISGTGSNNSVSQTFAPALSPAQTITLGGSDTGAGAEHVTAVQLQTLTIHG</sequence>
<gene>
    <name evidence="1" type="ORF">GTS_03500</name>
</gene>
<organism evidence="1 2">
    <name type="scientific">Gandjariella thermophila</name>
    <dbReference type="NCBI Taxonomy" id="1931992"/>
    <lineage>
        <taxon>Bacteria</taxon>
        <taxon>Bacillati</taxon>
        <taxon>Actinomycetota</taxon>
        <taxon>Actinomycetes</taxon>
        <taxon>Pseudonocardiales</taxon>
        <taxon>Pseudonocardiaceae</taxon>
        <taxon>Gandjariella</taxon>
    </lineage>
</organism>
<keyword evidence="2" id="KW-1185">Reference proteome</keyword>
<comment type="caution">
    <text evidence="1">The sequence shown here is derived from an EMBL/GenBank/DDBJ whole genome shotgun (WGS) entry which is preliminary data.</text>
</comment>
<reference evidence="2" key="1">
    <citation type="submission" date="2019-04" db="EMBL/GenBank/DDBJ databases">
        <title>Draft genome sequence of Pseudonocardiaceae bacterium SL3-2-4.</title>
        <authorList>
            <person name="Ningsih F."/>
            <person name="Yokota A."/>
            <person name="Sakai Y."/>
            <person name="Nanatani K."/>
            <person name="Yabe S."/>
            <person name="Oetari A."/>
            <person name="Sjamsuridzal W."/>
        </authorList>
    </citation>
    <scope>NUCLEOTIDE SEQUENCE [LARGE SCALE GENOMIC DNA]</scope>
    <source>
        <strain evidence="2">SL3-2-4</strain>
    </source>
</reference>
<dbReference type="RefSeq" id="WP_137811902.1">
    <property type="nucleotide sequence ID" value="NZ_BJFL01000001.1"/>
</dbReference>
<dbReference type="AlphaFoldDB" id="A0A4D4J409"/>
<accession>A0A4D4J409</accession>
<dbReference type="EMBL" id="BJFL01000001">
    <property type="protein sequence ID" value="GDY28717.1"/>
    <property type="molecule type" value="Genomic_DNA"/>
</dbReference>
<evidence type="ECO:0000313" key="1">
    <source>
        <dbReference type="EMBL" id="GDY28717.1"/>
    </source>
</evidence>
<protein>
    <submittedName>
        <fullName evidence="1">Uncharacterized protein</fullName>
    </submittedName>
</protein>
<evidence type="ECO:0000313" key="2">
    <source>
        <dbReference type="Proteomes" id="UP000298860"/>
    </source>
</evidence>
<dbReference type="Proteomes" id="UP000298860">
    <property type="component" value="Unassembled WGS sequence"/>
</dbReference>